<keyword evidence="5" id="KW-0496">Mitochondrion</keyword>
<dbReference type="Pfam" id="PF10236">
    <property type="entry name" value="DAP3"/>
    <property type="match status" value="1"/>
</dbReference>
<evidence type="ECO:0000256" key="5">
    <source>
        <dbReference type="ARBA" id="ARBA00023128"/>
    </source>
</evidence>
<dbReference type="PANTHER" id="PTHR12810">
    <property type="entry name" value="MITOCHONDRIAL 28S RIBOSOMAL PROTEIN S29"/>
    <property type="match status" value="1"/>
</dbReference>
<keyword evidence="4" id="KW-0689">Ribosomal protein</keyword>
<gene>
    <name evidence="8" type="ORF">QJS10_CPA03g01018</name>
</gene>
<comment type="similarity">
    <text evidence="2">Belongs to the mitochondrion-specific ribosomal protein mS29 family.</text>
</comment>
<reference evidence="8" key="2">
    <citation type="submission" date="2023-06" db="EMBL/GenBank/DDBJ databases">
        <authorList>
            <person name="Ma L."/>
            <person name="Liu K.-W."/>
            <person name="Li Z."/>
            <person name="Hsiao Y.-Y."/>
            <person name="Qi Y."/>
            <person name="Fu T."/>
            <person name="Tang G."/>
            <person name="Zhang D."/>
            <person name="Sun W.-H."/>
            <person name="Liu D.-K."/>
            <person name="Li Y."/>
            <person name="Chen G.-Z."/>
            <person name="Liu X.-D."/>
            <person name="Liao X.-Y."/>
            <person name="Jiang Y.-T."/>
            <person name="Yu X."/>
            <person name="Hao Y."/>
            <person name="Huang J."/>
            <person name="Zhao X.-W."/>
            <person name="Ke S."/>
            <person name="Chen Y.-Y."/>
            <person name="Wu W.-L."/>
            <person name="Hsu J.-L."/>
            <person name="Lin Y.-F."/>
            <person name="Huang M.-D."/>
            <person name="Li C.-Y."/>
            <person name="Huang L."/>
            <person name="Wang Z.-W."/>
            <person name="Zhao X."/>
            <person name="Zhong W.-Y."/>
            <person name="Peng D.-H."/>
            <person name="Ahmad S."/>
            <person name="Lan S."/>
            <person name="Zhang J.-S."/>
            <person name="Tsai W.-C."/>
            <person name="Van De Peer Y."/>
            <person name="Liu Z.-J."/>
        </authorList>
    </citation>
    <scope>NUCLEOTIDE SEQUENCE</scope>
    <source>
        <strain evidence="8">CP</strain>
        <tissue evidence="8">Leaves</tissue>
    </source>
</reference>
<evidence type="ECO:0000256" key="1">
    <source>
        <dbReference type="ARBA" id="ARBA00004173"/>
    </source>
</evidence>
<comment type="caution">
    <text evidence="8">The sequence shown here is derived from an EMBL/GenBank/DDBJ whole genome shotgun (WGS) entry which is preliminary data.</text>
</comment>
<comment type="subcellular location">
    <subcellularLocation>
        <location evidence="1">Mitochondrion</location>
    </subcellularLocation>
</comment>
<evidence type="ECO:0000256" key="4">
    <source>
        <dbReference type="ARBA" id="ARBA00022980"/>
    </source>
</evidence>
<evidence type="ECO:0000313" key="9">
    <source>
        <dbReference type="Proteomes" id="UP001180020"/>
    </source>
</evidence>
<dbReference type="GO" id="GO:0003735">
    <property type="term" value="F:structural constituent of ribosome"/>
    <property type="evidence" value="ECO:0007669"/>
    <property type="project" value="TreeGrafter"/>
</dbReference>
<dbReference type="InterPro" id="IPR019368">
    <property type="entry name" value="Ribosomal_mS29"/>
</dbReference>
<keyword evidence="6" id="KW-0687">Ribonucleoprotein</keyword>
<name>A0AAV9FAH9_ACOCL</name>
<keyword evidence="3" id="KW-0809">Transit peptide</keyword>
<dbReference type="GO" id="GO:0005763">
    <property type="term" value="C:mitochondrial small ribosomal subunit"/>
    <property type="evidence" value="ECO:0007669"/>
    <property type="project" value="TreeGrafter"/>
</dbReference>
<evidence type="ECO:0000313" key="8">
    <source>
        <dbReference type="EMBL" id="KAK1321263.1"/>
    </source>
</evidence>
<evidence type="ECO:0000256" key="7">
    <source>
        <dbReference type="ARBA" id="ARBA00035140"/>
    </source>
</evidence>
<dbReference type="AlphaFoldDB" id="A0AAV9FAH9"/>
<sequence>MFERLEELKRVLPEGLPKGMVKEFEETKRPALLVRRSFLDLRDNFRYAADPPLQASSKSRKVQKQIVLDGPVSCGKSIALAMLVQWARSEGWLVMYVPEGRSWTHGGLYYQNPENDHWDTPIQAANILQDFLKFNESRLKQLLCQISDPIPMGEGAGVGLMRGVDSMAMPDGSTLYDLIQTGITYSQAAVGVVVRLRKELSLVKDVPVLIAVDQVNAFRSMMHDDMMVGAFSHSTAVGKLRQYLPDVQQMLALTSLAIMWMKLAKADKARRVFRGEVEEDLLLVQRQRQGVEMVDCFRTVEVA</sequence>
<dbReference type="Proteomes" id="UP001180020">
    <property type="component" value="Unassembled WGS sequence"/>
</dbReference>
<evidence type="ECO:0000256" key="3">
    <source>
        <dbReference type="ARBA" id="ARBA00022946"/>
    </source>
</evidence>
<dbReference type="EMBL" id="JAUJYO010000003">
    <property type="protein sequence ID" value="KAK1321263.1"/>
    <property type="molecule type" value="Genomic_DNA"/>
</dbReference>
<protein>
    <recommendedName>
        <fullName evidence="7">Small ribosomal subunit protein mS29</fullName>
    </recommendedName>
</protein>
<evidence type="ECO:0000256" key="6">
    <source>
        <dbReference type="ARBA" id="ARBA00023274"/>
    </source>
</evidence>
<organism evidence="8 9">
    <name type="scientific">Acorus calamus</name>
    <name type="common">Sweet flag</name>
    <dbReference type="NCBI Taxonomy" id="4465"/>
    <lineage>
        <taxon>Eukaryota</taxon>
        <taxon>Viridiplantae</taxon>
        <taxon>Streptophyta</taxon>
        <taxon>Embryophyta</taxon>
        <taxon>Tracheophyta</taxon>
        <taxon>Spermatophyta</taxon>
        <taxon>Magnoliopsida</taxon>
        <taxon>Liliopsida</taxon>
        <taxon>Acoraceae</taxon>
        <taxon>Acorus</taxon>
    </lineage>
</organism>
<keyword evidence="9" id="KW-1185">Reference proteome</keyword>
<reference evidence="8" key="1">
    <citation type="journal article" date="2023" name="Nat. Commun.">
        <title>Diploid and tetraploid genomes of Acorus and the evolution of monocots.</title>
        <authorList>
            <person name="Ma L."/>
            <person name="Liu K.W."/>
            <person name="Li Z."/>
            <person name="Hsiao Y.Y."/>
            <person name="Qi Y."/>
            <person name="Fu T."/>
            <person name="Tang G.D."/>
            <person name="Zhang D."/>
            <person name="Sun W.H."/>
            <person name="Liu D.K."/>
            <person name="Li Y."/>
            <person name="Chen G.Z."/>
            <person name="Liu X.D."/>
            <person name="Liao X.Y."/>
            <person name="Jiang Y.T."/>
            <person name="Yu X."/>
            <person name="Hao Y."/>
            <person name="Huang J."/>
            <person name="Zhao X.W."/>
            <person name="Ke S."/>
            <person name="Chen Y.Y."/>
            <person name="Wu W.L."/>
            <person name="Hsu J.L."/>
            <person name="Lin Y.F."/>
            <person name="Huang M.D."/>
            <person name="Li C.Y."/>
            <person name="Huang L."/>
            <person name="Wang Z.W."/>
            <person name="Zhao X."/>
            <person name="Zhong W.Y."/>
            <person name="Peng D.H."/>
            <person name="Ahmad S."/>
            <person name="Lan S."/>
            <person name="Zhang J.S."/>
            <person name="Tsai W.C."/>
            <person name="Van de Peer Y."/>
            <person name="Liu Z.J."/>
        </authorList>
    </citation>
    <scope>NUCLEOTIDE SEQUENCE</scope>
    <source>
        <strain evidence="8">CP</strain>
    </source>
</reference>
<dbReference type="PANTHER" id="PTHR12810:SF0">
    <property type="entry name" value="SMALL RIBOSOMAL SUBUNIT PROTEIN MS29"/>
    <property type="match status" value="1"/>
</dbReference>
<proteinExistence type="inferred from homology"/>
<evidence type="ECO:0000256" key="2">
    <source>
        <dbReference type="ARBA" id="ARBA00009863"/>
    </source>
</evidence>
<accession>A0AAV9FAH9</accession>